<reference evidence="1" key="1">
    <citation type="submission" date="2020-11" db="EMBL/GenBank/DDBJ databases">
        <authorList>
            <person name="Tran Van P."/>
        </authorList>
    </citation>
    <scope>NUCLEOTIDE SEQUENCE</scope>
</reference>
<proteinExistence type="predicted"/>
<protein>
    <submittedName>
        <fullName evidence="1">Uncharacterized protein</fullName>
    </submittedName>
</protein>
<sequence>MFTFRRMEVILRFPTGPAMRGEKGKIYGAQVGMQATQLQLINNRSSLPRGLTIHLNFTPQWMSRLAVPEQRIDEVSDNIIINLEDDSSYDSSNKNILGDDGEKLKNKEQENYVEEEGTANKGQGNYVEEEVTANIGQGNYVEEEGMANIDQGNYVEEEAKEFGRLNLEEVNLHLRGGRMEKHLGKTTPVHPTKIRTSISPSLVVLNTTGALAIEASKSVSESIADWASRVQHLAATCSFGTNLEFNIIDKFVIEQVVANSELFSNIDGVKSSRNITKTISPASLQDYQIKEAALRMCLPARRLEDVNWGTPLSSGSENHNALPVHLKDPRNFARLK</sequence>
<accession>A0A7R9I0R0</accession>
<evidence type="ECO:0000313" key="1">
    <source>
        <dbReference type="EMBL" id="CAD7442394.1"/>
    </source>
</evidence>
<gene>
    <name evidence="1" type="ORF">TBIB3V08_LOCUS4825</name>
</gene>
<organism evidence="1">
    <name type="scientific">Timema bartmani</name>
    <dbReference type="NCBI Taxonomy" id="61472"/>
    <lineage>
        <taxon>Eukaryota</taxon>
        <taxon>Metazoa</taxon>
        <taxon>Ecdysozoa</taxon>
        <taxon>Arthropoda</taxon>
        <taxon>Hexapoda</taxon>
        <taxon>Insecta</taxon>
        <taxon>Pterygota</taxon>
        <taxon>Neoptera</taxon>
        <taxon>Polyneoptera</taxon>
        <taxon>Phasmatodea</taxon>
        <taxon>Timematodea</taxon>
        <taxon>Timematoidea</taxon>
        <taxon>Timematidae</taxon>
        <taxon>Timema</taxon>
    </lineage>
</organism>
<name>A0A7R9I0R0_9NEOP</name>
<dbReference type="EMBL" id="OD565702">
    <property type="protein sequence ID" value="CAD7442394.1"/>
    <property type="molecule type" value="Genomic_DNA"/>
</dbReference>
<dbReference type="AlphaFoldDB" id="A0A7R9I0R0"/>